<proteinExistence type="predicted"/>
<feature type="domain" description="Nucleoside phosphorylase" evidence="6">
    <location>
        <begin position="2"/>
        <end position="224"/>
    </location>
</feature>
<evidence type="ECO:0000256" key="2">
    <source>
        <dbReference type="ARBA" id="ARBA00011974"/>
    </source>
</evidence>
<dbReference type="Gene3D" id="3.40.50.1580">
    <property type="entry name" value="Nucleoside phosphorylase domain"/>
    <property type="match status" value="1"/>
</dbReference>
<organism evidence="7 8">
    <name type="scientific">Buchnera aphidicola</name>
    <name type="common">Sarucallis kahawaluokalani</name>
    <dbReference type="NCBI Taxonomy" id="1241878"/>
    <lineage>
        <taxon>Bacteria</taxon>
        <taxon>Pseudomonadati</taxon>
        <taxon>Pseudomonadota</taxon>
        <taxon>Gammaproteobacteria</taxon>
        <taxon>Enterobacterales</taxon>
        <taxon>Erwiniaceae</taxon>
        <taxon>Buchnera</taxon>
    </lineage>
</organism>
<dbReference type="GO" id="GO:0005829">
    <property type="term" value="C:cytosol"/>
    <property type="evidence" value="ECO:0007669"/>
    <property type="project" value="TreeGrafter"/>
</dbReference>
<dbReference type="InterPro" id="IPR010049">
    <property type="entry name" value="MTA_SAH_Nsdase"/>
</dbReference>
<dbReference type="Proteomes" id="UP000298685">
    <property type="component" value="Chromosome"/>
</dbReference>
<dbReference type="GO" id="GO:0009164">
    <property type="term" value="P:nucleoside catabolic process"/>
    <property type="evidence" value="ECO:0007669"/>
    <property type="project" value="InterPro"/>
</dbReference>
<evidence type="ECO:0000259" key="6">
    <source>
        <dbReference type="Pfam" id="PF01048"/>
    </source>
</evidence>
<dbReference type="AlphaFoldDB" id="A0A4D6YJQ9"/>
<keyword evidence="5" id="KW-0486">Methionine biosynthesis</keyword>
<dbReference type="OrthoDB" id="9792278at2"/>
<evidence type="ECO:0000313" key="8">
    <source>
        <dbReference type="Proteomes" id="UP000298685"/>
    </source>
</evidence>
<dbReference type="CDD" id="cd09008">
    <property type="entry name" value="MTAN"/>
    <property type="match status" value="1"/>
</dbReference>
<dbReference type="RefSeq" id="WP_158350463.1">
    <property type="nucleotide sequence ID" value="NZ_CP032999.1"/>
</dbReference>
<accession>A0A4D6YJQ9</accession>
<protein>
    <recommendedName>
        <fullName evidence="2">adenosylhomocysteine nucleosidase</fullName>
        <ecNumber evidence="2">3.2.2.9</ecNumber>
    </recommendedName>
</protein>
<evidence type="ECO:0000256" key="5">
    <source>
        <dbReference type="ARBA" id="ARBA00023167"/>
    </source>
</evidence>
<sequence>MKIGIIYAMQKEIQTYYDFNKFQKIKYDIYGIDIYISHSKKIILIKSGIGKVSSSIACTILITLYKVDIVINIGSGGSLKPYINIHDIILIKKTSYHDVNLTNFHYSIGQIPNFPQTFQTNNLLRKKFKNILYENKIKFWEGQVVSGDIFIQTKKDVEIILKNFPNAISVDMESASISQVCFQYNKPVIIIKIISDYITKNTTTIFQKNIKKIFYKSSHIIKKYIQTIMM</sequence>
<reference evidence="7 8" key="1">
    <citation type="submission" date="2018-10" db="EMBL/GenBank/DDBJ databases">
        <title>Comparative functional genomics of the obligate endosymbiont Buchnera aphidicola.</title>
        <authorList>
            <person name="Chong R.A."/>
        </authorList>
    </citation>
    <scope>NUCLEOTIDE SEQUENCE [LARGE SCALE GENOMIC DNA]</scope>
    <source>
        <strain evidence="7 8">Ska</strain>
    </source>
</reference>
<dbReference type="NCBIfam" id="TIGR01704">
    <property type="entry name" value="MTA_SAH-Nsdase"/>
    <property type="match status" value="1"/>
</dbReference>
<dbReference type="GO" id="GO:0008782">
    <property type="term" value="F:adenosylhomocysteine nucleosidase activity"/>
    <property type="evidence" value="ECO:0007669"/>
    <property type="project" value="UniProtKB-EC"/>
</dbReference>
<evidence type="ECO:0000313" key="7">
    <source>
        <dbReference type="EMBL" id="QCI25948.1"/>
    </source>
</evidence>
<dbReference type="InterPro" id="IPR000845">
    <property type="entry name" value="Nucleoside_phosphorylase_d"/>
</dbReference>
<keyword evidence="4 7" id="KW-0378">Hydrolase</keyword>
<dbReference type="GO" id="GO:0019284">
    <property type="term" value="P:L-methionine salvage from S-adenosylmethionine"/>
    <property type="evidence" value="ECO:0007669"/>
    <property type="project" value="TreeGrafter"/>
</dbReference>
<dbReference type="GO" id="GO:0019509">
    <property type="term" value="P:L-methionine salvage from methylthioadenosine"/>
    <property type="evidence" value="ECO:0007669"/>
    <property type="project" value="UniProtKB-UniPathway"/>
</dbReference>
<dbReference type="PANTHER" id="PTHR46832:SF1">
    <property type="entry name" value="5'-METHYLTHIOADENOSINE_S-ADENOSYLHOMOCYSTEINE NUCLEOSIDASE"/>
    <property type="match status" value="1"/>
</dbReference>
<dbReference type="UniPathway" id="UPA00904">
    <property type="reaction ID" value="UER00871"/>
</dbReference>
<dbReference type="SUPFAM" id="SSF53167">
    <property type="entry name" value="Purine and uridine phosphorylases"/>
    <property type="match status" value="1"/>
</dbReference>
<evidence type="ECO:0000256" key="4">
    <source>
        <dbReference type="ARBA" id="ARBA00022801"/>
    </source>
</evidence>
<dbReference type="Pfam" id="PF01048">
    <property type="entry name" value="PNP_UDP_1"/>
    <property type="match status" value="1"/>
</dbReference>
<dbReference type="NCBIfam" id="NF004079">
    <property type="entry name" value="PRK05584.1"/>
    <property type="match status" value="1"/>
</dbReference>
<dbReference type="GO" id="GO:0008930">
    <property type="term" value="F:methylthioadenosine nucleosidase activity"/>
    <property type="evidence" value="ECO:0007669"/>
    <property type="project" value="InterPro"/>
</dbReference>
<evidence type="ECO:0000256" key="1">
    <source>
        <dbReference type="ARBA" id="ARBA00004945"/>
    </source>
</evidence>
<name>A0A4D6YJQ9_9GAMM</name>
<dbReference type="PANTHER" id="PTHR46832">
    <property type="entry name" value="5'-METHYLTHIOADENOSINE/S-ADENOSYLHOMOCYSTEINE NUCLEOSIDASE"/>
    <property type="match status" value="1"/>
</dbReference>
<evidence type="ECO:0000256" key="3">
    <source>
        <dbReference type="ARBA" id="ARBA00022605"/>
    </source>
</evidence>
<dbReference type="InterPro" id="IPR035994">
    <property type="entry name" value="Nucleoside_phosphorylase_sf"/>
</dbReference>
<dbReference type="EC" id="3.2.2.9" evidence="2"/>
<dbReference type="EMBL" id="CP032999">
    <property type="protein sequence ID" value="QCI25948.1"/>
    <property type="molecule type" value="Genomic_DNA"/>
</dbReference>
<keyword evidence="3" id="KW-0028">Amino-acid biosynthesis</keyword>
<gene>
    <name evidence="7" type="ORF">D9V78_00745</name>
</gene>
<comment type="pathway">
    <text evidence="1">Amino-acid biosynthesis; L-methionine biosynthesis via salvage pathway; S-methyl-5-thio-alpha-D-ribose 1-phosphate from S-methyl-5'-thioadenosine (hydrolase route): step 1/2.</text>
</comment>
<keyword evidence="7" id="KW-0326">Glycosidase</keyword>